<reference evidence="2 3" key="1">
    <citation type="submission" date="2019-04" db="EMBL/GenBank/DDBJ databases">
        <title>High contiguity whole genome sequence and gene annotation resource for two Venturia nashicola isolates.</title>
        <authorList>
            <person name="Prokchorchik M."/>
            <person name="Won K."/>
            <person name="Lee Y."/>
            <person name="Choi E.D."/>
            <person name="Segonzac C."/>
            <person name="Sohn K.H."/>
        </authorList>
    </citation>
    <scope>NUCLEOTIDE SEQUENCE [LARGE SCALE GENOMIC DNA]</scope>
    <source>
        <strain evidence="2 3">PRI2</strain>
    </source>
</reference>
<keyword evidence="3" id="KW-1185">Reference proteome</keyword>
<feature type="compositionally biased region" description="Basic and acidic residues" evidence="1">
    <location>
        <begin position="1"/>
        <end position="10"/>
    </location>
</feature>
<dbReference type="Pfam" id="PF10454">
    <property type="entry name" value="DUF2458"/>
    <property type="match status" value="1"/>
</dbReference>
<dbReference type="GO" id="GO:0016301">
    <property type="term" value="F:kinase activity"/>
    <property type="evidence" value="ECO:0007669"/>
    <property type="project" value="UniProtKB-KW"/>
</dbReference>
<dbReference type="InterPro" id="IPR018858">
    <property type="entry name" value="DUF2458"/>
</dbReference>
<dbReference type="EMBL" id="SNSC02000004">
    <property type="protein sequence ID" value="TID25186.1"/>
    <property type="molecule type" value="Genomic_DNA"/>
</dbReference>
<evidence type="ECO:0000313" key="2">
    <source>
        <dbReference type="EMBL" id="TID25186.1"/>
    </source>
</evidence>
<accession>A0A4Z1PI49</accession>
<dbReference type="Proteomes" id="UP000298493">
    <property type="component" value="Unassembled WGS sequence"/>
</dbReference>
<feature type="region of interest" description="Disordered" evidence="1">
    <location>
        <begin position="1"/>
        <end position="57"/>
    </location>
</feature>
<comment type="caution">
    <text evidence="2">The sequence shown here is derived from an EMBL/GenBank/DDBJ whole genome shotgun (WGS) entry which is preliminary data.</text>
</comment>
<organism evidence="2 3">
    <name type="scientific">Venturia nashicola</name>
    <dbReference type="NCBI Taxonomy" id="86259"/>
    <lineage>
        <taxon>Eukaryota</taxon>
        <taxon>Fungi</taxon>
        <taxon>Dikarya</taxon>
        <taxon>Ascomycota</taxon>
        <taxon>Pezizomycotina</taxon>
        <taxon>Dothideomycetes</taxon>
        <taxon>Pleosporomycetidae</taxon>
        <taxon>Venturiales</taxon>
        <taxon>Venturiaceae</taxon>
        <taxon>Venturia</taxon>
    </lineage>
</organism>
<keyword evidence="2" id="KW-0418">Kinase</keyword>
<evidence type="ECO:0000313" key="3">
    <source>
        <dbReference type="Proteomes" id="UP000298493"/>
    </source>
</evidence>
<gene>
    <name evidence="2" type="ORF">E6O75_ATG04391</name>
</gene>
<protein>
    <submittedName>
        <fullName evidence="2">Serine/threonine-protein kinase</fullName>
    </submittedName>
</protein>
<sequence>MEEQGNHMDGPEMPAGDMPSATTDLGALLAELAKYSSAPRSASEQQPQQPSSHQAFSADRNLDPWQHLVNREQQTRSPLVDPSTILEWPLALRCVNKLSAQNPHFGPAVKVMISDQARNVQQWWADREGLLKVQAGRKESVRQLNETLKAVGGTPTSAPTPEEDKAEIDKFDLKVYTASKKMSEHHSAELKRLGVPFFGVNPKLIIMNDIQQFAATSDPLSQATITEAELIDLQRRMIQYLEDLYKD</sequence>
<evidence type="ECO:0000256" key="1">
    <source>
        <dbReference type="SAM" id="MobiDB-lite"/>
    </source>
</evidence>
<name>A0A4Z1PI49_9PEZI</name>
<dbReference type="AlphaFoldDB" id="A0A4Z1PI49"/>
<proteinExistence type="predicted"/>
<feature type="compositionally biased region" description="Low complexity" evidence="1">
    <location>
        <begin position="36"/>
        <end position="57"/>
    </location>
</feature>
<keyword evidence="2" id="KW-0808">Transferase</keyword>